<evidence type="ECO:0000313" key="8">
    <source>
        <dbReference type="EMBL" id="OMO65683.1"/>
    </source>
</evidence>
<evidence type="ECO:0000313" key="9">
    <source>
        <dbReference type="Proteomes" id="UP000187203"/>
    </source>
</evidence>
<dbReference type="PANTHER" id="PTHR22926">
    <property type="entry name" value="PHOSPHO-N-ACETYLMURAMOYL-PENTAPEPTIDE-TRANSFERASE"/>
    <property type="match status" value="1"/>
</dbReference>
<keyword evidence="9" id="KW-1185">Reference proteome</keyword>
<comment type="subcellular location">
    <subcellularLocation>
        <location evidence="1">Membrane</location>
        <topology evidence="1">Multi-pass membrane protein</topology>
    </subcellularLocation>
</comment>
<name>A0A1R3H5S8_9ROSI</name>
<keyword evidence="4 7" id="KW-1133">Transmembrane helix</keyword>
<accession>A0A1R3H5S8</accession>
<dbReference type="InterPro" id="IPR018480">
    <property type="entry name" value="PNAcMuramoyl-5peptid_Trfase_CS"/>
</dbReference>
<keyword evidence="5 7" id="KW-0472">Membrane</keyword>
<evidence type="ECO:0000256" key="3">
    <source>
        <dbReference type="ARBA" id="ARBA00022692"/>
    </source>
</evidence>
<dbReference type="STRING" id="93759.A0A1R3H5S8"/>
<sequence>MRSHSSSSNLHNFSSSGPSRSPKRRSFVPVLSRIRFLSSSRLHPAASSSYSPLKLQFKRSKHEQKRRRRFRYDVVKIKAADDDSAGISSFDDWAVDDSVATYMFASSSEGEDSDGEIVLNPLTEVDLPPVKVSTEEAITRTGHRLALVGRGQRRHRQVFCFFSHFLSKGIYVGLFINLGLIIFLTLVLLLVDWWGWKIVRLPLAPFYLTSPFFISLILAACAGYVCVPLLKSLKFHQVIRKEGPSRHSRKRRTPTMGGLFFIPVGISVAKFVSGFSSIEVSAAAVATLAFGAVGLLDDVLSFIKQHNSGLSPRLRLVLEAAVGIWFSCWLDATNLSSPYGMYIFL</sequence>
<evidence type="ECO:0000256" key="1">
    <source>
        <dbReference type="ARBA" id="ARBA00004141"/>
    </source>
</evidence>
<evidence type="ECO:0000256" key="5">
    <source>
        <dbReference type="ARBA" id="ARBA00023136"/>
    </source>
</evidence>
<keyword evidence="3 7" id="KW-0812">Transmembrane</keyword>
<dbReference type="EMBL" id="AWUE01020816">
    <property type="protein sequence ID" value="OMO65683.1"/>
    <property type="molecule type" value="Genomic_DNA"/>
</dbReference>
<keyword evidence="2 8" id="KW-0808">Transferase</keyword>
<dbReference type="PROSITE" id="PS01347">
    <property type="entry name" value="MRAY_1"/>
    <property type="match status" value="1"/>
</dbReference>
<feature type="transmembrane region" description="Helical" evidence="7">
    <location>
        <begin position="170"/>
        <end position="191"/>
    </location>
</feature>
<evidence type="ECO:0000256" key="4">
    <source>
        <dbReference type="ARBA" id="ARBA00022989"/>
    </source>
</evidence>
<evidence type="ECO:0000256" key="6">
    <source>
        <dbReference type="SAM" id="MobiDB-lite"/>
    </source>
</evidence>
<dbReference type="Pfam" id="PF10555">
    <property type="entry name" value="MraY_sig1"/>
    <property type="match status" value="1"/>
</dbReference>
<organism evidence="8 9">
    <name type="scientific">Corchorus olitorius</name>
    <dbReference type="NCBI Taxonomy" id="93759"/>
    <lineage>
        <taxon>Eukaryota</taxon>
        <taxon>Viridiplantae</taxon>
        <taxon>Streptophyta</taxon>
        <taxon>Embryophyta</taxon>
        <taxon>Tracheophyta</taxon>
        <taxon>Spermatophyta</taxon>
        <taxon>Magnoliopsida</taxon>
        <taxon>eudicotyledons</taxon>
        <taxon>Gunneridae</taxon>
        <taxon>Pentapetalae</taxon>
        <taxon>rosids</taxon>
        <taxon>malvids</taxon>
        <taxon>Malvales</taxon>
        <taxon>Malvaceae</taxon>
        <taxon>Grewioideae</taxon>
        <taxon>Apeibeae</taxon>
        <taxon>Corchorus</taxon>
    </lineage>
</organism>
<dbReference type="Proteomes" id="UP000187203">
    <property type="component" value="Unassembled WGS sequence"/>
</dbReference>
<evidence type="ECO:0000256" key="2">
    <source>
        <dbReference type="ARBA" id="ARBA00022679"/>
    </source>
</evidence>
<feature type="transmembrane region" description="Helical" evidence="7">
    <location>
        <begin position="316"/>
        <end position="335"/>
    </location>
</feature>
<dbReference type="InterPro" id="IPR000715">
    <property type="entry name" value="Glycosyl_transferase_4"/>
</dbReference>
<feature type="transmembrane region" description="Helical" evidence="7">
    <location>
        <begin position="211"/>
        <end position="233"/>
    </location>
</feature>
<gene>
    <name evidence="8" type="ORF">COLO4_31087</name>
</gene>
<dbReference type="GO" id="GO:0005886">
    <property type="term" value="C:plasma membrane"/>
    <property type="evidence" value="ECO:0007669"/>
    <property type="project" value="TreeGrafter"/>
</dbReference>
<evidence type="ECO:0000256" key="7">
    <source>
        <dbReference type="SAM" id="Phobius"/>
    </source>
</evidence>
<dbReference type="AlphaFoldDB" id="A0A1R3H5S8"/>
<protein>
    <submittedName>
        <fullName evidence="8">Glycosyl transferase, family 4</fullName>
    </submittedName>
</protein>
<dbReference type="GO" id="GO:0044038">
    <property type="term" value="P:cell wall macromolecule biosynthetic process"/>
    <property type="evidence" value="ECO:0007669"/>
    <property type="project" value="TreeGrafter"/>
</dbReference>
<feature type="transmembrane region" description="Helical" evidence="7">
    <location>
        <begin position="254"/>
        <end position="272"/>
    </location>
</feature>
<reference evidence="9" key="1">
    <citation type="submission" date="2013-09" db="EMBL/GenBank/DDBJ databases">
        <title>Corchorus olitorius genome sequencing.</title>
        <authorList>
            <person name="Alam M."/>
            <person name="Haque M.S."/>
            <person name="Islam M.S."/>
            <person name="Emdad E.M."/>
            <person name="Islam M.M."/>
            <person name="Ahmed B."/>
            <person name="Halim A."/>
            <person name="Hossen Q.M.M."/>
            <person name="Hossain M.Z."/>
            <person name="Ahmed R."/>
            <person name="Khan M.M."/>
            <person name="Islam R."/>
            <person name="Rashid M.M."/>
            <person name="Khan S.A."/>
            <person name="Rahman M.S."/>
            <person name="Alam M."/>
            <person name="Yahiya A.S."/>
            <person name="Khan M.S."/>
            <person name="Azam M.S."/>
            <person name="Haque T."/>
            <person name="Lashkar M.Z.H."/>
            <person name="Akhand A.I."/>
            <person name="Morshed G."/>
            <person name="Roy S."/>
            <person name="Uddin K.S."/>
            <person name="Rabeya T."/>
            <person name="Hossain A.S."/>
            <person name="Chowdhury A."/>
            <person name="Snigdha A.R."/>
            <person name="Mortoza M.S."/>
            <person name="Matin S.A."/>
            <person name="Hoque S.M.E."/>
            <person name="Islam M.K."/>
            <person name="Roy D.K."/>
            <person name="Haider R."/>
            <person name="Moosa M.M."/>
            <person name="Elias S.M."/>
            <person name="Hasan A.M."/>
            <person name="Jahan S."/>
            <person name="Shafiuddin M."/>
            <person name="Mahmood N."/>
            <person name="Shommy N.S."/>
        </authorList>
    </citation>
    <scope>NUCLEOTIDE SEQUENCE [LARGE SCALE GENOMIC DNA]</scope>
    <source>
        <strain evidence="9">cv. O-4</strain>
    </source>
</reference>
<dbReference type="GO" id="GO:0016780">
    <property type="term" value="F:phosphotransferase activity, for other substituted phosphate groups"/>
    <property type="evidence" value="ECO:0007669"/>
    <property type="project" value="InterPro"/>
</dbReference>
<feature type="transmembrane region" description="Helical" evidence="7">
    <location>
        <begin position="278"/>
        <end position="296"/>
    </location>
</feature>
<proteinExistence type="predicted"/>
<feature type="compositionally biased region" description="Low complexity" evidence="6">
    <location>
        <begin position="1"/>
        <end position="20"/>
    </location>
</feature>
<dbReference type="PANTHER" id="PTHR22926:SF5">
    <property type="entry name" value="PHOSPHO-N-ACETYLMURAMOYL-PENTAPEPTIDE-TRANSFERASE HOMOLOG"/>
    <property type="match status" value="1"/>
</dbReference>
<comment type="caution">
    <text evidence="8">The sequence shown here is derived from an EMBL/GenBank/DDBJ whole genome shotgun (WGS) entry which is preliminary data.</text>
</comment>
<feature type="region of interest" description="Disordered" evidence="6">
    <location>
        <begin position="1"/>
        <end position="26"/>
    </location>
</feature>
<dbReference type="GO" id="GO:0071555">
    <property type="term" value="P:cell wall organization"/>
    <property type="evidence" value="ECO:0007669"/>
    <property type="project" value="TreeGrafter"/>
</dbReference>
<dbReference type="OrthoDB" id="2020675at2759"/>